<evidence type="ECO:0000256" key="6">
    <source>
        <dbReference type="ARBA" id="ARBA00023180"/>
    </source>
</evidence>
<proteinExistence type="predicted"/>
<dbReference type="CDD" id="cd21176">
    <property type="entry name" value="LPMO_auxiliary-like"/>
    <property type="match status" value="1"/>
</dbReference>
<dbReference type="Proteomes" id="UP001320420">
    <property type="component" value="Unassembled WGS sequence"/>
</dbReference>
<dbReference type="PANTHER" id="PTHR34992">
    <property type="entry name" value="HYPHAL ANASTAMOSIS-7 PROTEIN"/>
    <property type="match status" value="1"/>
</dbReference>
<comment type="caution">
    <text evidence="12">The sequence shown here is derived from an EMBL/GenBank/DDBJ whole genome shotgun (WGS) entry which is preliminary data.</text>
</comment>
<dbReference type="GO" id="GO:0005886">
    <property type="term" value="C:plasma membrane"/>
    <property type="evidence" value="ECO:0007669"/>
    <property type="project" value="UniProtKB-SubCell"/>
</dbReference>
<feature type="chain" id="PRO_5042968109" description="Copper acquisition factor BIM1-like domain-containing protein" evidence="10">
    <location>
        <begin position="22"/>
        <end position="233"/>
    </location>
</feature>
<evidence type="ECO:0000256" key="3">
    <source>
        <dbReference type="ARBA" id="ARBA00022622"/>
    </source>
</evidence>
<evidence type="ECO:0000256" key="7">
    <source>
        <dbReference type="ARBA" id="ARBA00023288"/>
    </source>
</evidence>
<keyword evidence="5 9" id="KW-0472">Membrane</keyword>
<keyword evidence="4 10" id="KW-0732">Signal</keyword>
<keyword evidence="13" id="KW-1185">Reference proteome</keyword>
<evidence type="ECO:0000256" key="5">
    <source>
        <dbReference type="ARBA" id="ARBA00023136"/>
    </source>
</evidence>
<organism evidence="12 13">
    <name type="scientific">Diatrype stigma</name>
    <dbReference type="NCBI Taxonomy" id="117547"/>
    <lineage>
        <taxon>Eukaryota</taxon>
        <taxon>Fungi</taxon>
        <taxon>Dikarya</taxon>
        <taxon>Ascomycota</taxon>
        <taxon>Pezizomycotina</taxon>
        <taxon>Sordariomycetes</taxon>
        <taxon>Xylariomycetidae</taxon>
        <taxon>Xylariales</taxon>
        <taxon>Diatrypaceae</taxon>
        <taxon>Diatrype</taxon>
    </lineage>
</organism>
<evidence type="ECO:0000259" key="11">
    <source>
        <dbReference type="Pfam" id="PF20238"/>
    </source>
</evidence>
<dbReference type="EMBL" id="JAKJXP020000133">
    <property type="protein sequence ID" value="KAK7743663.1"/>
    <property type="molecule type" value="Genomic_DNA"/>
</dbReference>
<keyword evidence="3" id="KW-0336">GPI-anchor</keyword>
<feature type="region of interest" description="Disordered" evidence="8">
    <location>
        <begin position="175"/>
        <end position="200"/>
    </location>
</feature>
<evidence type="ECO:0000256" key="4">
    <source>
        <dbReference type="ARBA" id="ARBA00022729"/>
    </source>
</evidence>
<evidence type="ECO:0000313" key="13">
    <source>
        <dbReference type="Proteomes" id="UP001320420"/>
    </source>
</evidence>
<evidence type="ECO:0000256" key="9">
    <source>
        <dbReference type="SAM" id="Phobius"/>
    </source>
</evidence>
<evidence type="ECO:0000256" key="1">
    <source>
        <dbReference type="ARBA" id="ARBA00004609"/>
    </source>
</evidence>
<feature type="compositionally biased region" description="Polar residues" evidence="8">
    <location>
        <begin position="187"/>
        <end position="199"/>
    </location>
</feature>
<evidence type="ECO:0000313" key="12">
    <source>
        <dbReference type="EMBL" id="KAK7743663.1"/>
    </source>
</evidence>
<protein>
    <recommendedName>
        <fullName evidence="11">Copper acquisition factor BIM1-like domain-containing protein</fullName>
    </recommendedName>
</protein>
<dbReference type="AlphaFoldDB" id="A0AAN9UHS6"/>
<gene>
    <name evidence="12" type="ORF">SLS62_010532</name>
</gene>
<feature type="transmembrane region" description="Helical" evidence="9">
    <location>
        <begin position="206"/>
        <end position="227"/>
    </location>
</feature>
<evidence type="ECO:0000256" key="10">
    <source>
        <dbReference type="SAM" id="SignalP"/>
    </source>
</evidence>
<sequence>MARLISLLAVAITLTCGVVRGHFSLTYPSPVGELNEDDEGTGPCGGYTPDLQTVNTTDFHVGGDSIVVSTSHPQSHWLYRITTGSAAAATENWTQVYPIVLQSGINSYCQPAITIPEELIGQKAILSIVGTATDGLLYQCAAVKFVSGTGSKVDACTNSTGVTASFENDSELAGLVGQGNPTDDESASNGSVTASSIPSDTPGAAAATYGLVQGFGPLIIVGFMMVLGTGLMV</sequence>
<keyword evidence="9" id="KW-0812">Transmembrane</keyword>
<keyword evidence="7" id="KW-0449">Lipoprotein</keyword>
<evidence type="ECO:0000256" key="8">
    <source>
        <dbReference type="SAM" id="MobiDB-lite"/>
    </source>
</evidence>
<feature type="domain" description="Copper acquisition factor BIM1-like" evidence="11">
    <location>
        <begin position="21"/>
        <end position="161"/>
    </location>
</feature>
<dbReference type="InterPro" id="IPR046530">
    <property type="entry name" value="BIM1-like_dom"/>
</dbReference>
<keyword evidence="9" id="KW-1133">Transmembrane helix</keyword>
<accession>A0AAN9UHS6</accession>
<reference evidence="12 13" key="1">
    <citation type="submission" date="2024-02" db="EMBL/GenBank/DDBJ databases">
        <title>De novo assembly and annotation of 12 fungi associated with fruit tree decline syndrome in Ontario, Canada.</title>
        <authorList>
            <person name="Sulman M."/>
            <person name="Ellouze W."/>
            <person name="Ilyukhin E."/>
        </authorList>
    </citation>
    <scope>NUCLEOTIDE SEQUENCE [LARGE SCALE GENOMIC DNA]</scope>
    <source>
        <strain evidence="12 13">M11/M66-122</strain>
    </source>
</reference>
<dbReference type="PANTHER" id="PTHR34992:SF1">
    <property type="entry name" value="COPPER ACQUISITION FACTOR BIM1-LIKE DOMAIN-CONTAINING PROTEIN"/>
    <property type="match status" value="1"/>
</dbReference>
<keyword evidence="2" id="KW-1003">Cell membrane</keyword>
<name>A0AAN9UHS6_9PEZI</name>
<feature type="signal peptide" evidence="10">
    <location>
        <begin position="1"/>
        <end position="21"/>
    </location>
</feature>
<dbReference type="InterPro" id="IPR046936">
    <property type="entry name" value="BIM1-like"/>
</dbReference>
<keyword evidence="6" id="KW-0325">Glycoprotein</keyword>
<comment type="subcellular location">
    <subcellularLocation>
        <location evidence="1">Cell membrane</location>
        <topology evidence="1">Lipid-anchor</topology>
        <topology evidence="1">GPI-anchor</topology>
    </subcellularLocation>
</comment>
<evidence type="ECO:0000256" key="2">
    <source>
        <dbReference type="ARBA" id="ARBA00022475"/>
    </source>
</evidence>
<dbReference type="Pfam" id="PF20238">
    <property type="entry name" value="BIM1-like_dom"/>
    <property type="match status" value="1"/>
</dbReference>
<dbReference type="GO" id="GO:0098552">
    <property type="term" value="C:side of membrane"/>
    <property type="evidence" value="ECO:0007669"/>
    <property type="project" value="UniProtKB-KW"/>
</dbReference>